<dbReference type="AlphaFoldDB" id="I7EUZ4"/>
<dbReference type="EMBL" id="JX127247">
    <property type="protein sequence ID" value="AFP32918.1"/>
    <property type="molecule type" value="Genomic_DNA"/>
</dbReference>
<dbReference type="SUPFAM" id="SSF51445">
    <property type="entry name" value="(Trans)glycosidases"/>
    <property type="match status" value="1"/>
</dbReference>
<protein>
    <submittedName>
        <fullName evidence="2">Agarase</fullName>
    </submittedName>
</protein>
<accession>I7EUZ4</accession>
<dbReference type="SMR" id="I7EUZ4"/>
<evidence type="ECO:0000259" key="1">
    <source>
        <dbReference type="Pfam" id="PF17992"/>
    </source>
</evidence>
<dbReference type="InterPro" id="IPR040669">
    <property type="entry name" value="Agarase_CBM"/>
</dbReference>
<name>I7EUZ4_9ALTE</name>
<sequence>MRIDKLPFAGALLAILIGAYGCTSNLNNAPSTKQTGNSQLPDFESRAFFSSVLTEHATATMVTDSGVMAGKHALQLEFEGVNVAEQFSRWPNAKFHPAVQAWDWSAYQSLSIDLTNPDMQAATVILKLADKLGVKGSPPNQLNYQFRIPAQRTQQLTLEFDGGTKQRPGYWGGTQLDLSSILELQIFVQGPIKEQQVILDNLRLNKASSEQSVVDTKTIIRKIPTLKNLTSSSQGHSNLVSYERSEGTIITELTNGMEGLLDIRFSANTDYPNVTFKEAYPWDWSEYQELSLAFDIDNQQNQDLQLFVRVDDAEDQRWGGSADGVNNSLSAMVTLPANSSGSYYLPLKQLNQQINAGMTGLPPKPNYLAEAIKYGWGQRQLDLSNIVSFQLYLQQPKQDAHLQLKRLRLIPDLDSEQQGFAQIVDKFGQYTGYDWPKKVHSDEELRTMGHVAKLSLKSSSAMPQRSKFGGWLEGPKSKASGHFRTAKLGDKWSLVDPLGYPFFATGLSNIRLDDSYTLTGYDSSDQTKSMLSPVRASMFTWLPERGERLADGFSYAEKLHSGAQQQGEIFSFYAANLQRKYGGSLEQALNSWQQVTLSRMQDWGFTSLGNWTDPAFYNNGSIAYVAHGEITGEHARIATPNDYWGAMHDPFDPVFRQSARAMAQGLSGQINRNDPWLIGIFVDNELSWGNQQSDAKHFGLVAAVLAKDQRNSAAKTAFTDYIKSKYWTIEDLNQSWQTTLTSWVQFERGFDYHSELHQAMRRDYSELLYLFAEKYYAIVRAELKKELPNHLYLGSRFADWGHTEEVLHAASLYVDVLSFNHYSDDFSSSGPWAQLAELDKPAMVSEFHFGATDMGMFAGGVVSAKDQEQRAAKYSHYMRGVVAHPNFVGAQWFQYIDAPLTGRAWDGENYNNGFVSVSDSPYPQLVEAAKKFNQQLYQSRFK</sequence>
<feature type="domain" description="Agarase CBM-like" evidence="1">
    <location>
        <begin position="246"/>
        <end position="413"/>
    </location>
</feature>
<dbReference type="RefSeq" id="WP_188407468.1">
    <property type="nucleotide sequence ID" value="NZ_BMDY01000015.1"/>
</dbReference>
<organism evidence="2">
    <name type="scientific">Agarivorans gilvus</name>
    <dbReference type="NCBI Taxonomy" id="680279"/>
    <lineage>
        <taxon>Bacteria</taxon>
        <taxon>Pseudomonadati</taxon>
        <taxon>Pseudomonadota</taxon>
        <taxon>Gammaproteobacteria</taxon>
        <taxon>Alteromonadales</taxon>
        <taxon>Alteromonadaceae</taxon>
        <taxon>Agarivorans</taxon>
    </lineage>
</organism>
<evidence type="ECO:0000313" key="2">
    <source>
        <dbReference type="EMBL" id="AFP32918.1"/>
    </source>
</evidence>
<dbReference type="Gene3D" id="3.20.20.80">
    <property type="entry name" value="Glycosidases"/>
    <property type="match status" value="1"/>
</dbReference>
<dbReference type="Pfam" id="PF17992">
    <property type="entry name" value="Agarase_CBM"/>
    <property type="match status" value="2"/>
</dbReference>
<reference evidence="2" key="1">
    <citation type="submission" date="2012-05" db="EMBL/GenBank/DDBJ databases">
        <title>Cloning, expression, and characterization of a new exo-type agarase producing neoagarotetraose from Agarivorans gilvus WH0801.</title>
        <authorList>
            <person name="Liu N."/>
            <person name="Mao X.Z."/>
            <person name="Wei D.Z."/>
        </authorList>
    </citation>
    <scope>NUCLEOTIDE SEQUENCE</scope>
    <source>
        <strain evidence="2">WH0801</strain>
    </source>
</reference>
<dbReference type="PROSITE" id="PS51257">
    <property type="entry name" value="PROKAR_LIPOPROTEIN"/>
    <property type="match status" value="1"/>
</dbReference>
<proteinExistence type="predicted"/>
<dbReference type="InterPro" id="IPR017853">
    <property type="entry name" value="GH"/>
</dbReference>
<dbReference type="Gene3D" id="2.60.120.430">
    <property type="entry name" value="Galactose-binding lectin"/>
    <property type="match status" value="2"/>
</dbReference>
<feature type="domain" description="Agarase CBM-like" evidence="1">
    <location>
        <begin position="42"/>
        <end position="207"/>
    </location>
</feature>